<accession>A0A0F9KBM0</accession>
<name>A0A0F9KBM0_9ZZZZ</name>
<dbReference type="AlphaFoldDB" id="A0A0F9KBM0"/>
<dbReference type="Pfam" id="PF13578">
    <property type="entry name" value="Methyltransf_24"/>
    <property type="match status" value="1"/>
</dbReference>
<protein>
    <recommendedName>
        <fullName evidence="2">Methyltransferase domain-containing protein</fullName>
    </recommendedName>
</protein>
<dbReference type="InterPro" id="IPR029063">
    <property type="entry name" value="SAM-dependent_MTases_sf"/>
</dbReference>
<dbReference type="EMBL" id="LAZR01009528">
    <property type="protein sequence ID" value="KKM72101.1"/>
    <property type="molecule type" value="Genomic_DNA"/>
</dbReference>
<sequence length="212" mass="24388">MEKRHDASKIVLKNNKQLYHYLNMYYGSQPIARGGLNDHDFYDLDNLLCGYLKEKCIICEIGSWTGMSAILIGARAKNLNGKVYAIDSFKSFGNLEHDSRHYDIQGIMKESLVIYEVSDFVTVIAKDSVEASKDFSNEYFDFIFIDANHSDGAVFNDITSWYPKLKQGGLICGHDYQHESVTRGVNRFFGEVKIVDNIREKSPIWYKLKEKK</sequence>
<proteinExistence type="predicted"/>
<evidence type="ECO:0008006" key="2">
    <source>
        <dbReference type="Google" id="ProtNLM"/>
    </source>
</evidence>
<evidence type="ECO:0000313" key="1">
    <source>
        <dbReference type="EMBL" id="KKM72101.1"/>
    </source>
</evidence>
<organism evidence="1">
    <name type="scientific">marine sediment metagenome</name>
    <dbReference type="NCBI Taxonomy" id="412755"/>
    <lineage>
        <taxon>unclassified sequences</taxon>
        <taxon>metagenomes</taxon>
        <taxon>ecological metagenomes</taxon>
    </lineage>
</organism>
<gene>
    <name evidence="1" type="ORF">LCGC14_1423850</name>
</gene>
<dbReference type="PANTHER" id="PTHR37909:SF1">
    <property type="entry name" value="S-ADENOSYL-L-METHIONINE-DEPENDENT METHYLTRANSFERASES SUPERFAMILY PROTEIN"/>
    <property type="match status" value="1"/>
</dbReference>
<dbReference type="PANTHER" id="PTHR37909">
    <property type="entry name" value="S-ADENOSYL-L-METHIONINE-DEPENDENT METHYLTRANSFERASES SUPERFAMILY PROTEIN"/>
    <property type="match status" value="1"/>
</dbReference>
<dbReference type="Gene3D" id="3.40.50.150">
    <property type="entry name" value="Vaccinia Virus protein VP39"/>
    <property type="match status" value="1"/>
</dbReference>
<dbReference type="SUPFAM" id="SSF53335">
    <property type="entry name" value="S-adenosyl-L-methionine-dependent methyltransferases"/>
    <property type="match status" value="1"/>
</dbReference>
<comment type="caution">
    <text evidence="1">The sequence shown here is derived from an EMBL/GenBank/DDBJ whole genome shotgun (WGS) entry which is preliminary data.</text>
</comment>
<reference evidence="1" key="1">
    <citation type="journal article" date="2015" name="Nature">
        <title>Complex archaea that bridge the gap between prokaryotes and eukaryotes.</title>
        <authorList>
            <person name="Spang A."/>
            <person name="Saw J.H."/>
            <person name="Jorgensen S.L."/>
            <person name="Zaremba-Niedzwiedzka K."/>
            <person name="Martijn J."/>
            <person name="Lind A.E."/>
            <person name="van Eijk R."/>
            <person name="Schleper C."/>
            <person name="Guy L."/>
            <person name="Ettema T.J."/>
        </authorList>
    </citation>
    <scope>NUCLEOTIDE SEQUENCE</scope>
</reference>